<comment type="similarity">
    <text evidence="1 2">Belongs to the enoyl-CoA hydratase/isomerase family.</text>
</comment>
<dbReference type="SUPFAM" id="SSF52096">
    <property type="entry name" value="ClpP/crotonase"/>
    <property type="match status" value="1"/>
</dbReference>
<dbReference type="NCBIfam" id="NF006108">
    <property type="entry name" value="PRK08259.1"/>
    <property type="match status" value="1"/>
</dbReference>
<organism evidence="3 4">
    <name type="scientific">Sphingoaurantiacus capsulatus</name>
    <dbReference type="NCBI Taxonomy" id="1771310"/>
    <lineage>
        <taxon>Bacteria</taxon>
        <taxon>Pseudomonadati</taxon>
        <taxon>Pseudomonadota</taxon>
        <taxon>Alphaproteobacteria</taxon>
        <taxon>Sphingomonadales</taxon>
        <taxon>Sphingosinicellaceae</taxon>
        <taxon>Sphingoaurantiacus</taxon>
    </lineage>
</organism>
<protein>
    <submittedName>
        <fullName evidence="3">Crotonase/enoyl-CoA hydratase family protein</fullName>
    </submittedName>
</protein>
<sequence length="259" mass="26904">MSSVAVDRDGPVTVIAIDRPDRRNAVDRATAQSLYDAFRAFDADDTASVAILTGRGGSFCAGADLKSLSEGGGNAVTGEGLDSLGPMGPTRLRLGKPVIAAIEGHAVAGGMELAVWCDLRVMAADATFGIFCRRFGVPLIDMGTVRLPRLIGHSRAMDLLLTGRPVGAEEALAIGLANRVAPPGGALDAAIELATSIAAFPQLCLRNDRLSAIEQWELTEDAALRNETRRGLAVIRSGETLSGATRFASGAGRGGNFES</sequence>
<evidence type="ECO:0000256" key="2">
    <source>
        <dbReference type="RuleBase" id="RU003707"/>
    </source>
</evidence>
<dbReference type="InterPro" id="IPR018376">
    <property type="entry name" value="Enoyl-CoA_hyd/isom_CS"/>
</dbReference>
<dbReference type="InterPro" id="IPR029045">
    <property type="entry name" value="ClpP/crotonase-like_dom_sf"/>
</dbReference>
<dbReference type="EMBL" id="JBHRXV010000004">
    <property type="protein sequence ID" value="MFC3712259.1"/>
    <property type="molecule type" value="Genomic_DNA"/>
</dbReference>
<accession>A0ABV7XC96</accession>
<dbReference type="Proteomes" id="UP001595615">
    <property type="component" value="Unassembled WGS sequence"/>
</dbReference>
<dbReference type="PANTHER" id="PTHR43802">
    <property type="entry name" value="ENOYL-COA HYDRATASE"/>
    <property type="match status" value="1"/>
</dbReference>
<proteinExistence type="inferred from homology"/>
<dbReference type="CDD" id="cd06558">
    <property type="entry name" value="crotonase-like"/>
    <property type="match status" value="1"/>
</dbReference>
<evidence type="ECO:0000313" key="3">
    <source>
        <dbReference type="EMBL" id="MFC3712259.1"/>
    </source>
</evidence>
<gene>
    <name evidence="3" type="ORF">ACFOMD_06740</name>
</gene>
<dbReference type="RefSeq" id="WP_380858780.1">
    <property type="nucleotide sequence ID" value="NZ_JBHRXV010000004.1"/>
</dbReference>
<dbReference type="Gene3D" id="1.10.287.2460">
    <property type="match status" value="1"/>
</dbReference>
<dbReference type="Gene3D" id="3.90.226.10">
    <property type="entry name" value="2-enoyl-CoA Hydratase, Chain A, domain 1"/>
    <property type="match status" value="1"/>
</dbReference>
<evidence type="ECO:0000313" key="4">
    <source>
        <dbReference type="Proteomes" id="UP001595615"/>
    </source>
</evidence>
<evidence type="ECO:0000256" key="1">
    <source>
        <dbReference type="ARBA" id="ARBA00005254"/>
    </source>
</evidence>
<dbReference type="Pfam" id="PF00378">
    <property type="entry name" value="ECH_1"/>
    <property type="match status" value="1"/>
</dbReference>
<dbReference type="InterPro" id="IPR001753">
    <property type="entry name" value="Enoyl-CoA_hydra/iso"/>
</dbReference>
<dbReference type="PANTHER" id="PTHR43802:SF1">
    <property type="entry name" value="IP11341P-RELATED"/>
    <property type="match status" value="1"/>
</dbReference>
<name>A0ABV7XC96_9SPHN</name>
<reference evidence="4" key="1">
    <citation type="journal article" date="2019" name="Int. J. Syst. Evol. Microbiol.">
        <title>The Global Catalogue of Microorganisms (GCM) 10K type strain sequencing project: providing services to taxonomists for standard genome sequencing and annotation.</title>
        <authorList>
            <consortium name="The Broad Institute Genomics Platform"/>
            <consortium name="The Broad Institute Genome Sequencing Center for Infectious Disease"/>
            <person name="Wu L."/>
            <person name="Ma J."/>
        </authorList>
    </citation>
    <scope>NUCLEOTIDE SEQUENCE [LARGE SCALE GENOMIC DNA]</scope>
    <source>
        <strain evidence="4">KCTC 42644</strain>
    </source>
</reference>
<dbReference type="PROSITE" id="PS00166">
    <property type="entry name" value="ENOYL_COA_HYDRATASE"/>
    <property type="match status" value="1"/>
</dbReference>
<comment type="caution">
    <text evidence="3">The sequence shown here is derived from an EMBL/GenBank/DDBJ whole genome shotgun (WGS) entry which is preliminary data.</text>
</comment>
<keyword evidence="4" id="KW-1185">Reference proteome</keyword>